<organism evidence="7 8">
    <name type="scientific">Humibacter ginsenosidimutans</name>
    <dbReference type="NCBI Taxonomy" id="2599293"/>
    <lineage>
        <taxon>Bacteria</taxon>
        <taxon>Bacillati</taxon>
        <taxon>Actinomycetota</taxon>
        <taxon>Actinomycetes</taxon>
        <taxon>Micrococcales</taxon>
        <taxon>Microbacteriaceae</taxon>
        <taxon>Humibacter</taxon>
    </lineage>
</organism>
<dbReference type="RefSeq" id="WP_146322442.1">
    <property type="nucleotide sequence ID" value="NZ_CP042305.1"/>
</dbReference>
<dbReference type="PANTHER" id="PTHR43179:SF12">
    <property type="entry name" value="GALACTOFURANOSYLTRANSFERASE GLFT2"/>
    <property type="match status" value="1"/>
</dbReference>
<dbReference type="KEGG" id="huw:FPZ11_18295"/>
<accession>A0A5B8M6V0</accession>
<dbReference type="Proteomes" id="UP000320216">
    <property type="component" value="Chromosome"/>
</dbReference>
<gene>
    <name evidence="7" type="ORF">FPZ11_18295</name>
</gene>
<feature type="domain" description="Galactofuranosyltransferase-2 C-terminal" evidence="6">
    <location>
        <begin position="475"/>
        <end position="670"/>
    </location>
</feature>
<dbReference type="Gene3D" id="3.90.550.60">
    <property type="match status" value="1"/>
</dbReference>
<proteinExistence type="inferred from homology"/>
<dbReference type="Pfam" id="PF13641">
    <property type="entry name" value="Glyco_tranf_2_3"/>
    <property type="match status" value="1"/>
</dbReference>
<dbReference type="GO" id="GO:0016757">
    <property type="term" value="F:glycosyltransferase activity"/>
    <property type="evidence" value="ECO:0007669"/>
    <property type="project" value="UniProtKB-KW"/>
</dbReference>
<protein>
    <submittedName>
        <fullName evidence="7">Glycosyltransferase family 2 protein</fullName>
    </submittedName>
</protein>
<name>A0A5B8M6V0_9MICO</name>
<dbReference type="OrthoDB" id="3225550at2"/>
<reference evidence="7 8" key="1">
    <citation type="submission" date="2019-07" db="EMBL/GenBank/DDBJ databases">
        <title>Full genome sequence of Humibacter sp. WJ7-1.</title>
        <authorList>
            <person name="Im W.-T."/>
        </authorList>
    </citation>
    <scope>NUCLEOTIDE SEQUENCE [LARGE SCALE GENOMIC DNA]</scope>
    <source>
        <strain evidence="7 8">WJ7-1</strain>
    </source>
</reference>
<dbReference type="InterPro" id="IPR029044">
    <property type="entry name" value="Nucleotide-diphossugar_trans"/>
</dbReference>
<sequence>MARRADTAETPDAVDGIAADEATVLQRVIFPESGDPQALPLFLDPEVWSWSGREETSEERLARMRGVVAVQQPKRAARLTDRNGLGWLRGRRGLRIPSYKSTSLGTYFNAFPASYWKSWTSLESVELRVQTTGTGRIVVYRSNARAVVQRVDGVAVEGQTVSTFTIPLTSFLDGGWLWFDLIAGDGALELVQADWIAPDGTPKRADDNATVSITTLNRGDYCTRLLATIGNDKEALAVLDRVQVIDQGSERIADNPGYQTAVDALDGKLKLIEQANIGGSGGFSRGMLETVEAGTSGYIILLDDDVEIEPESIRRAVTFANYCHTPTIVGGHMFDMYDKAQLHAFAEGIKWSSFMWGPFTPERHDFGTANLRQTQWMHRRYDVDYNGWWMCLIPVQVIKEIGASLPVFIKWDDAEYSLRAREHGYNTVSLPGAAVWHVSWVDKDDTHDWQAFFHERNRLIAALLHSPEKRGGRLWRSMLASDVKNLLTMDYYTIAMRMAAIRNVFEGPDQLHTDMVDRLPRVRAMGAGFTEATLVKASAEIPHFPARENKELTDRVIDPGPHGVGFAFWLLGQVSRHSRKVTSDVSVPKGHLAYQDARWFEVPNWDSVLVSNAEGSGATWHIRDPKKFRSLLMESIRLNRRYRREWDRLRAQYRAALPEITSLRRWKQTIESTQR</sequence>
<dbReference type="SUPFAM" id="SSF53448">
    <property type="entry name" value="Nucleotide-diphospho-sugar transferases"/>
    <property type="match status" value="1"/>
</dbReference>
<dbReference type="AlphaFoldDB" id="A0A5B8M6V0"/>
<comment type="similarity">
    <text evidence="2">Belongs to the glycosyltransferase 2 family.</text>
</comment>
<evidence type="ECO:0000256" key="1">
    <source>
        <dbReference type="ARBA" id="ARBA00004776"/>
    </source>
</evidence>
<comment type="pathway">
    <text evidence="1">Cell wall biogenesis; cell wall polysaccharide biosynthesis.</text>
</comment>
<dbReference type="Pfam" id="PF17994">
    <property type="entry name" value="Glft2_N"/>
    <property type="match status" value="1"/>
</dbReference>
<feature type="domain" description="Galactofuranosyltransferase GlfT2 N-terminal" evidence="5">
    <location>
        <begin position="89"/>
        <end position="198"/>
    </location>
</feature>
<evidence type="ECO:0000313" key="7">
    <source>
        <dbReference type="EMBL" id="QDZ16438.1"/>
    </source>
</evidence>
<keyword evidence="3" id="KW-0328">Glycosyltransferase</keyword>
<dbReference type="EMBL" id="CP042305">
    <property type="protein sequence ID" value="QDZ16438.1"/>
    <property type="molecule type" value="Genomic_DNA"/>
</dbReference>
<evidence type="ECO:0000259" key="5">
    <source>
        <dbReference type="Pfam" id="PF17994"/>
    </source>
</evidence>
<keyword evidence="8" id="KW-1185">Reference proteome</keyword>
<evidence type="ECO:0000256" key="3">
    <source>
        <dbReference type="ARBA" id="ARBA00022676"/>
    </source>
</evidence>
<evidence type="ECO:0000259" key="6">
    <source>
        <dbReference type="Pfam" id="PF19320"/>
    </source>
</evidence>
<keyword evidence="4 7" id="KW-0808">Transferase</keyword>
<dbReference type="InterPro" id="IPR045699">
    <property type="entry name" value="GlfT2_C"/>
</dbReference>
<dbReference type="Pfam" id="PF19320">
    <property type="entry name" value="GlfT2_domain3"/>
    <property type="match status" value="1"/>
</dbReference>
<dbReference type="InterPro" id="IPR040492">
    <property type="entry name" value="GlfT2_N"/>
</dbReference>
<evidence type="ECO:0000313" key="8">
    <source>
        <dbReference type="Proteomes" id="UP000320216"/>
    </source>
</evidence>
<dbReference type="PANTHER" id="PTHR43179">
    <property type="entry name" value="RHAMNOSYLTRANSFERASE WBBL"/>
    <property type="match status" value="1"/>
</dbReference>
<evidence type="ECO:0000256" key="4">
    <source>
        <dbReference type="ARBA" id="ARBA00022679"/>
    </source>
</evidence>
<evidence type="ECO:0000256" key="2">
    <source>
        <dbReference type="ARBA" id="ARBA00006739"/>
    </source>
</evidence>